<dbReference type="InterPro" id="IPR045338">
    <property type="entry name" value="DUF6535"/>
</dbReference>
<dbReference type="SUPFAM" id="SSF48056">
    <property type="entry name" value="Di-copper centre-containing domain"/>
    <property type="match status" value="1"/>
</dbReference>
<keyword evidence="4" id="KW-1133">Transmembrane helix</keyword>
<protein>
    <recommendedName>
        <fullName evidence="5">Tyrosinase copper-binding domain-containing protein</fullName>
    </recommendedName>
</protein>
<dbReference type="GO" id="GO:0046872">
    <property type="term" value="F:metal ion binding"/>
    <property type="evidence" value="ECO:0007669"/>
    <property type="project" value="UniProtKB-KW"/>
</dbReference>
<keyword evidence="2" id="KW-0186">Copper</keyword>
<dbReference type="Gene3D" id="1.10.1280.10">
    <property type="entry name" value="Di-copper center containing domain from catechol oxidase"/>
    <property type="match status" value="1"/>
</dbReference>
<dbReference type="InterPro" id="IPR008922">
    <property type="entry name" value="Di-copper_centre_dom_sf"/>
</dbReference>
<evidence type="ECO:0000256" key="3">
    <source>
        <dbReference type="SAM" id="MobiDB-lite"/>
    </source>
</evidence>
<feature type="region of interest" description="Disordered" evidence="3">
    <location>
        <begin position="15"/>
        <end position="59"/>
    </location>
</feature>
<proteinExistence type="predicted"/>
<dbReference type="Pfam" id="PF20153">
    <property type="entry name" value="DUF6535"/>
    <property type="match status" value="1"/>
</dbReference>
<evidence type="ECO:0000313" key="7">
    <source>
        <dbReference type="Proteomes" id="UP000663843"/>
    </source>
</evidence>
<evidence type="ECO:0000256" key="4">
    <source>
        <dbReference type="SAM" id="Phobius"/>
    </source>
</evidence>
<dbReference type="PROSITE" id="PS00498">
    <property type="entry name" value="TYROSINASE_2"/>
    <property type="match status" value="1"/>
</dbReference>
<comment type="caution">
    <text evidence="6">The sequence shown here is derived from an EMBL/GenBank/DDBJ whole genome shotgun (WGS) entry which is preliminary data.</text>
</comment>
<dbReference type="EMBL" id="CAJMWT010003837">
    <property type="protein sequence ID" value="CAE6479726.1"/>
    <property type="molecule type" value="Genomic_DNA"/>
</dbReference>
<dbReference type="PANTHER" id="PTHR11474">
    <property type="entry name" value="TYROSINASE FAMILY MEMBER"/>
    <property type="match status" value="1"/>
</dbReference>
<name>A0A8H3H3Y4_9AGAM</name>
<sequence>MSFLGYYAEKPKVTRFPTFQSQSTAPPRSPRSPPPANVRWSSPFIEKPAPSEDDIRDRRDESPEYYGHVVDTGPFIPPNEFDEYGAELEPEARVWKTYVKESDEFDQDLVEGWNRSLDVILIFAALFSVISTTFVLESYRELQEDPADATAQTLETISQTLLLIAHGNQSLAARSTNIMETIEDVEFAPSWVAVSVNVLWFLSLALSVAASLIAMLAKEWCYLFMSGRTGQPCLQARRRQQRWDAMVKWKMPELLMFLPSLMHMSLFLFAVGLSIYLWEMHFGVALPVILVTLGVMGVYLASSVLPFLYEFCPYTTATSRFIKGIYDTFIRTASTNASSMIPQDIITSQALRWLIETCEDPRSVDIALQAIAGAEDTLPLEPLKECNAPLMISRRLTAGSAHTKTSGFKQVFQLYARALSCFQSSGGNETEPKPRTCDPEELWIKVRKLQNSTERELDVHLTNQELYLTEDNLLALQIGTSAFSYCLQVLDIAPQNRSHELIESAVELLEKTDPSELHDAARISFITGTQMLISCSLTHCESPSAARFILRLMEADLSPKYLGVFLTLFALSRNDYLGWIVPAPLDAVARATRAIDAVAHYTPILDQLDDETADTLIDFGLLELLSGSSAYNLLDRDFEQVRAMFLWVARDQGAQIHTLPEKFDIRRHAMDMLALELSTPDGQQGIFKSEASVVAYLTALRQSYSIAIGNPPERVYGFVLECFFRAPSVFLEDCWGLMGDFAIPMLSDDLAYVVDDREILRLLLGALDSQVPDQRVLALSQLALLIKLVTSDAKGGLITREWKTIIAEQFRYEELSSKRASNGAASVKINAIAIITLFDRFAKNHVDMFADIHYVAAFLPWHRYFSHARARVMKDCGYNGPTPYWDWTKDVKNMDQSEIFDAVKGFGGNGSGRQWCVQKGPYSPQANFTLNWPENRCLERSFNMQTSSGSWWRPASGPSTRHSQSQIDSINKNNKFTTFWPSLEEGPHDSVHNEISGDMAASFSPDDPLFFMHHNNVDRLWALWQGRSDQRLKDYSGNTVQGQSLTDNTRYPLATLDDPINIGINGYPPVKVRDLMDTQGPTLCYKYDN</sequence>
<evidence type="ECO:0000259" key="5">
    <source>
        <dbReference type="PROSITE" id="PS00498"/>
    </source>
</evidence>
<keyword evidence="4" id="KW-0812">Transmembrane</keyword>
<keyword evidence="4" id="KW-0472">Membrane</keyword>
<dbReference type="PRINTS" id="PR00092">
    <property type="entry name" value="TYROSINASE"/>
</dbReference>
<dbReference type="Pfam" id="PF00264">
    <property type="entry name" value="Tyrosinase"/>
    <property type="match status" value="1"/>
</dbReference>
<feature type="compositionally biased region" description="Pro residues" evidence="3">
    <location>
        <begin position="27"/>
        <end position="36"/>
    </location>
</feature>
<dbReference type="AlphaFoldDB" id="A0A8H3H3Y4"/>
<dbReference type="GO" id="GO:0016491">
    <property type="term" value="F:oxidoreductase activity"/>
    <property type="evidence" value="ECO:0007669"/>
    <property type="project" value="InterPro"/>
</dbReference>
<dbReference type="InterPro" id="IPR002227">
    <property type="entry name" value="Tyrosinase_Cu-bd"/>
</dbReference>
<feature type="transmembrane region" description="Helical" evidence="4">
    <location>
        <begin position="284"/>
        <end position="309"/>
    </location>
</feature>
<organism evidence="6 7">
    <name type="scientific">Rhizoctonia solani</name>
    <dbReference type="NCBI Taxonomy" id="456999"/>
    <lineage>
        <taxon>Eukaryota</taxon>
        <taxon>Fungi</taxon>
        <taxon>Dikarya</taxon>
        <taxon>Basidiomycota</taxon>
        <taxon>Agaricomycotina</taxon>
        <taxon>Agaricomycetes</taxon>
        <taxon>Cantharellales</taxon>
        <taxon>Ceratobasidiaceae</taxon>
        <taxon>Rhizoctonia</taxon>
    </lineage>
</organism>
<feature type="transmembrane region" description="Helical" evidence="4">
    <location>
        <begin position="198"/>
        <end position="217"/>
    </location>
</feature>
<feature type="domain" description="Tyrosinase copper-binding" evidence="5">
    <location>
        <begin position="1007"/>
        <end position="1018"/>
    </location>
</feature>
<evidence type="ECO:0000256" key="2">
    <source>
        <dbReference type="ARBA" id="ARBA00023008"/>
    </source>
</evidence>
<keyword evidence="1" id="KW-0479">Metal-binding</keyword>
<dbReference type="InterPro" id="IPR050316">
    <property type="entry name" value="Tyrosinase/Hemocyanin"/>
</dbReference>
<evidence type="ECO:0000313" key="6">
    <source>
        <dbReference type="EMBL" id="CAE6479726.1"/>
    </source>
</evidence>
<feature type="compositionally biased region" description="Basic and acidic residues" evidence="3">
    <location>
        <begin position="49"/>
        <end position="59"/>
    </location>
</feature>
<feature type="transmembrane region" description="Helical" evidence="4">
    <location>
        <begin position="254"/>
        <end position="278"/>
    </location>
</feature>
<evidence type="ECO:0000256" key="1">
    <source>
        <dbReference type="ARBA" id="ARBA00022723"/>
    </source>
</evidence>
<gene>
    <name evidence="6" type="ORF">RDB_LOCUS116473</name>
</gene>
<reference evidence="6" key="1">
    <citation type="submission" date="2021-01" db="EMBL/GenBank/DDBJ databases">
        <authorList>
            <person name="Kaushik A."/>
        </authorList>
    </citation>
    <scope>NUCLEOTIDE SEQUENCE</scope>
    <source>
        <strain evidence="6">AG2-2IIIB</strain>
    </source>
</reference>
<accession>A0A8H3H3Y4</accession>
<dbReference type="Proteomes" id="UP000663843">
    <property type="component" value="Unassembled WGS sequence"/>
</dbReference>
<dbReference type="PANTHER" id="PTHR11474:SF126">
    <property type="entry name" value="TYROSINASE-LIKE PROTEIN TYR-1-RELATED"/>
    <property type="match status" value="1"/>
</dbReference>